<dbReference type="InterPro" id="IPR025346">
    <property type="entry name" value="DUF4250"/>
</dbReference>
<dbReference type="Pfam" id="PF14056">
    <property type="entry name" value="DUF4250"/>
    <property type="match status" value="1"/>
</dbReference>
<name>A0A449BK54_9MOLU</name>
<gene>
    <name evidence="1" type="ORF">NCTC10172_00727</name>
</gene>
<dbReference type="STRING" id="1408416.GCA_000702765_00075"/>
<evidence type="ECO:0000313" key="1">
    <source>
        <dbReference type="EMBL" id="VEU82707.1"/>
    </source>
</evidence>
<sequence>MIKDPQILLSYINTKLRDFYKSIDELCDALDLSKDEIDEVLNEKGYYYDASVNQYKLI</sequence>
<keyword evidence="2" id="KW-1185">Reference proteome</keyword>
<dbReference type="AlphaFoldDB" id="A0A449BK54"/>
<dbReference type="RefSeq" id="WP_035368127.1">
    <property type="nucleotide sequence ID" value="NZ_LR215050.1"/>
</dbReference>
<accession>A0A449BK54</accession>
<protein>
    <recommendedName>
        <fullName evidence="3">DUF4250 domain-containing protein</fullName>
    </recommendedName>
</protein>
<organism evidence="1 2">
    <name type="scientific">Acholeplasma hippikon</name>
    <dbReference type="NCBI Taxonomy" id="264636"/>
    <lineage>
        <taxon>Bacteria</taxon>
        <taxon>Bacillati</taxon>
        <taxon>Mycoplasmatota</taxon>
        <taxon>Mollicutes</taxon>
        <taxon>Acholeplasmatales</taxon>
        <taxon>Acholeplasmataceae</taxon>
        <taxon>Acholeplasma</taxon>
    </lineage>
</organism>
<dbReference type="Proteomes" id="UP000290909">
    <property type="component" value="Chromosome"/>
</dbReference>
<dbReference type="EMBL" id="LR215050">
    <property type="protein sequence ID" value="VEU82707.1"/>
    <property type="molecule type" value="Genomic_DNA"/>
</dbReference>
<evidence type="ECO:0000313" key="2">
    <source>
        <dbReference type="Proteomes" id="UP000290909"/>
    </source>
</evidence>
<evidence type="ECO:0008006" key="3">
    <source>
        <dbReference type="Google" id="ProtNLM"/>
    </source>
</evidence>
<proteinExistence type="predicted"/>
<reference evidence="1 2" key="1">
    <citation type="submission" date="2019-01" db="EMBL/GenBank/DDBJ databases">
        <authorList>
            <consortium name="Pathogen Informatics"/>
        </authorList>
    </citation>
    <scope>NUCLEOTIDE SEQUENCE [LARGE SCALE GENOMIC DNA]</scope>
    <source>
        <strain evidence="1 2">NCTC10172</strain>
    </source>
</reference>
<dbReference type="KEGG" id="ahk:NCTC10172_00727"/>